<evidence type="ECO:0000313" key="2">
    <source>
        <dbReference type="Proteomes" id="UP000293195"/>
    </source>
</evidence>
<gene>
    <name evidence="1" type="ORF">AA0119_g11778</name>
</gene>
<sequence length="217" mass="24830">MGFNAVNRRLRCAPHTLNLVGQILLWGKDSSSYDNDPAEFAVESEYISEWRHDGPLGVLIAIVNYIKTPQQYALFADFQRLAHRELPVDAPADKRKILEPAVVIEYIDALKPLKAATKRLEGRSKSGRFRSIAEVIPVFEYILNYYEQRVEAYEAVNYNAHNEAPEDHLAINIRAAWTKANEYYAKLDLSPVYYAATILHPYYKTYCDAAWGTDKPD</sequence>
<comment type="caution">
    <text evidence="1">The sequence shown here is derived from an EMBL/GenBank/DDBJ whole genome shotgun (WGS) entry which is preliminary data.</text>
</comment>
<accession>A0ABY0FT75</accession>
<dbReference type="EMBL" id="PDXF01000095">
    <property type="protein sequence ID" value="RYN88515.1"/>
    <property type="molecule type" value="Genomic_DNA"/>
</dbReference>
<organism evidence="1 2">
    <name type="scientific">Alternaria tenuissima</name>
    <dbReference type="NCBI Taxonomy" id="119927"/>
    <lineage>
        <taxon>Eukaryota</taxon>
        <taxon>Fungi</taxon>
        <taxon>Dikarya</taxon>
        <taxon>Ascomycota</taxon>
        <taxon>Pezizomycotina</taxon>
        <taxon>Dothideomycetes</taxon>
        <taxon>Pleosporomycetidae</taxon>
        <taxon>Pleosporales</taxon>
        <taxon>Pleosporineae</taxon>
        <taxon>Pleosporaceae</taxon>
        <taxon>Alternaria</taxon>
        <taxon>Alternaria sect. Alternaria</taxon>
        <taxon>Alternaria alternata complex</taxon>
    </lineage>
</organism>
<evidence type="ECO:0000313" key="1">
    <source>
        <dbReference type="EMBL" id="RYN88515.1"/>
    </source>
</evidence>
<protein>
    <submittedName>
        <fullName evidence="1">Uncharacterized protein</fullName>
    </submittedName>
</protein>
<dbReference type="Proteomes" id="UP000293195">
    <property type="component" value="Unassembled WGS sequence"/>
</dbReference>
<reference evidence="2" key="1">
    <citation type="journal article" date="2019" name="bioRxiv">
        <title>Genomics, evolutionary history and diagnostics of the Alternaria alternata species group including apple and Asian pear pathotypes.</title>
        <authorList>
            <person name="Armitage A.D."/>
            <person name="Cockerton H.M."/>
            <person name="Sreenivasaprasad S."/>
            <person name="Woodhall J.W."/>
            <person name="Lane C.R."/>
            <person name="Harrison R.J."/>
            <person name="Clarkson J.P."/>
        </authorList>
    </citation>
    <scope>NUCLEOTIDE SEQUENCE [LARGE SCALE GENOMIC DNA]</scope>
    <source>
        <strain evidence="2">FERA 635</strain>
    </source>
</reference>
<keyword evidence="2" id="KW-1185">Reference proteome</keyword>
<proteinExistence type="predicted"/>
<name>A0ABY0FT75_9PLEO</name>